<dbReference type="Pfam" id="PF00847">
    <property type="entry name" value="AP2"/>
    <property type="match status" value="1"/>
</dbReference>
<feature type="region of interest" description="Disordered" evidence="7">
    <location>
        <begin position="22"/>
        <end position="50"/>
    </location>
</feature>
<dbReference type="InterPro" id="IPR050913">
    <property type="entry name" value="AP2/ERF_ERF"/>
</dbReference>
<name>A0ABD3TKW4_9LAMI</name>
<protein>
    <recommendedName>
        <fullName evidence="8">AP2/ERF domain-containing protein</fullName>
    </recommendedName>
</protein>
<evidence type="ECO:0000256" key="5">
    <source>
        <dbReference type="ARBA" id="ARBA00023163"/>
    </source>
</evidence>
<comment type="subcellular location">
    <subcellularLocation>
        <location evidence="1">Nucleus</location>
    </subcellularLocation>
</comment>
<keyword evidence="4" id="KW-0238">DNA-binding</keyword>
<dbReference type="InterPro" id="IPR036955">
    <property type="entry name" value="AP2/ERF_dom_sf"/>
</dbReference>
<feature type="region of interest" description="Disordered" evidence="7">
    <location>
        <begin position="206"/>
        <end position="248"/>
    </location>
</feature>
<dbReference type="Gene3D" id="3.30.730.10">
    <property type="entry name" value="AP2/ERF domain"/>
    <property type="match status" value="1"/>
</dbReference>
<dbReference type="GO" id="GO:0005634">
    <property type="term" value="C:nucleus"/>
    <property type="evidence" value="ECO:0007669"/>
    <property type="project" value="UniProtKB-SubCell"/>
</dbReference>
<evidence type="ECO:0000256" key="1">
    <source>
        <dbReference type="ARBA" id="ARBA00004123"/>
    </source>
</evidence>
<keyword evidence="3" id="KW-0805">Transcription regulation</keyword>
<sequence length="390" mass="43795">MDQSFLWPVKVKYTEHKRFTKKLIKPTKQSTKKHPFENRKAQENCNGVPKTVRISVTDPDATDSSSDEENDLFVVQRVKKYITEVKIETSSTNSTNCRNKTVESSLHSKPKSMKVKEVQKQNSPPAPANGGARKYRGVRQRPWGKWAAEIRDPARRVRLWLGTYNTAEEAAMVYDNAAIKLRGPDALRNFTTPPEKVEAVDTNVTSISGYDSGDESRNLSSPTSVLRFRSNNSSEDGEPCGSGPVQESVETSVIDSTDHLNRSVKEAGLGEEPVQEVECQGETSMECNDYLSTDVLDDFFNFEPENQTLFDEVPPSVFNDINMSFEDFPGLDSNLCHTEFGDIKDFITDEDFLAFEQVDDFGEFKDQDIGSLEVDDYFQDFAGVDGLLAL</sequence>
<dbReference type="GO" id="GO:0003677">
    <property type="term" value="F:DNA binding"/>
    <property type="evidence" value="ECO:0007669"/>
    <property type="project" value="UniProtKB-KW"/>
</dbReference>
<dbReference type="PRINTS" id="PR00367">
    <property type="entry name" value="ETHRSPELEMNT"/>
</dbReference>
<evidence type="ECO:0000256" key="6">
    <source>
        <dbReference type="ARBA" id="ARBA00023242"/>
    </source>
</evidence>
<dbReference type="EMBL" id="JBJXBP010000003">
    <property type="protein sequence ID" value="KAL3837737.1"/>
    <property type="molecule type" value="Genomic_DNA"/>
</dbReference>
<dbReference type="SMART" id="SM00380">
    <property type="entry name" value="AP2"/>
    <property type="match status" value="1"/>
</dbReference>
<feature type="region of interest" description="Disordered" evidence="7">
    <location>
        <begin position="89"/>
        <end position="138"/>
    </location>
</feature>
<evidence type="ECO:0000259" key="8">
    <source>
        <dbReference type="PROSITE" id="PS51032"/>
    </source>
</evidence>
<feature type="compositionally biased region" description="Polar residues" evidence="7">
    <location>
        <begin position="89"/>
        <end position="107"/>
    </location>
</feature>
<dbReference type="PANTHER" id="PTHR31194">
    <property type="entry name" value="SHN SHINE , DNA BINDING / TRANSCRIPTION FACTOR"/>
    <property type="match status" value="1"/>
</dbReference>
<keyword evidence="5" id="KW-0804">Transcription</keyword>
<dbReference type="SUPFAM" id="SSF54171">
    <property type="entry name" value="DNA-binding domain"/>
    <property type="match status" value="1"/>
</dbReference>
<proteinExistence type="predicted"/>
<dbReference type="GO" id="GO:0006952">
    <property type="term" value="P:defense response"/>
    <property type="evidence" value="ECO:0007669"/>
    <property type="project" value="UniProtKB-KW"/>
</dbReference>
<evidence type="ECO:0000256" key="4">
    <source>
        <dbReference type="ARBA" id="ARBA00023125"/>
    </source>
</evidence>
<evidence type="ECO:0000256" key="7">
    <source>
        <dbReference type="SAM" id="MobiDB-lite"/>
    </source>
</evidence>
<comment type="caution">
    <text evidence="9">The sequence shown here is derived from an EMBL/GenBank/DDBJ whole genome shotgun (WGS) entry which is preliminary data.</text>
</comment>
<dbReference type="PANTHER" id="PTHR31194:SF202">
    <property type="entry name" value="ETHYLENE-RESPONSIVE TRANSCRIPTION FACTOR ERF070"/>
    <property type="match status" value="1"/>
</dbReference>
<dbReference type="PROSITE" id="PS51032">
    <property type="entry name" value="AP2_ERF"/>
    <property type="match status" value="1"/>
</dbReference>
<feature type="compositionally biased region" description="Polar residues" evidence="7">
    <location>
        <begin position="218"/>
        <end position="234"/>
    </location>
</feature>
<organism evidence="9 10">
    <name type="scientific">Penstemon smallii</name>
    <dbReference type="NCBI Taxonomy" id="265156"/>
    <lineage>
        <taxon>Eukaryota</taxon>
        <taxon>Viridiplantae</taxon>
        <taxon>Streptophyta</taxon>
        <taxon>Embryophyta</taxon>
        <taxon>Tracheophyta</taxon>
        <taxon>Spermatophyta</taxon>
        <taxon>Magnoliopsida</taxon>
        <taxon>eudicotyledons</taxon>
        <taxon>Gunneridae</taxon>
        <taxon>Pentapetalae</taxon>
        <taxon>asterids</taxon>
        <taxon>lamiids</taxon>
        <taxon>Lamiales</taxon>
        <taxon>Plantaginaceae</taxon>
        <taxon>Cheloneae</taxon>
        <taxon>Penstemon</taxon>
    </lineage>
</organism>
<dbReference type="CDD" id="cd00018">
    <property type="entry name" value="AP2"/>
    <property type="match status" value="1"/>
</dbReference>
<dbReference type="FunFam" id="3.30.730.10:FF:000001">
    <property type="entry name" value="Ethylene-responsive transcription factor 2"/>
    <property type="match status" value="1"/>
</dbReference>
<keyword evidence="6" id="KW-0539">Nucleus</keyword>
<evidence type="ECO:0000256" key="2">
    <source>
        <dbReference type="ARBA" id="ARBA00022821"/>
    </source>
</evidence>
<feature type="domain" description="AP2/ERF" evidence="8">
    <location>
        <begin position="134"/>
        <end position="191"/>
    </location>
</feature>
<reference evidence="9 10" key="1">
    <citation type="submission" date="2024-12" db="EMBL/GenBank/DDBJ databases">
        <title>The unique morphological basis and parallel evolutionary history of personate flowers in Penstemon.</title>
        <authorList>
            <person name="Depatie T.H."/>
            <person name="Wessinger C.A."/>
        </authorList>
    </citation>
    <scope>NUCLEOTIDE SEQUENCE [LARGE SCALE GENOMIC DNA]</scope>
    <source>
        <strain evidence="9">WTNN_2</strain>
        <tissue evidence="9">Leaf</tissue>
    </source>
</reference>
<dbReference type="InterPro" id="IPR016177">
    <property type="entry name" value="DNA-bd_dom_sf"/>
</dbReference>
<gene>
    <name evidence="9" type="ORF">ACJIZ3_022328</name>
</gene>
<keyword evidence="2" id="KW-0611">Plant defense</keyword>
<dbReference type="Proteomes" id="UP001634393">
    <property type="component" value="Unassembled WGS sequence"/>
</dbReference>
<dbReference type="AlphaFoldDB" id="A0ABD3TKW4"/>
<keyword evidence="10" id="KW-1185">Reference proteome</keyword>
<evidence type="ECO:0000313" key="10">
    <source>
        <dbReference type="Proteomes" id="UP001634393"/>
    </source>
</evidence>
<feature type="compositionally biased region" description="Basic residues" evidence="7">
    <location>
        <begin position="22"/>
        <end position="33"/>
    </location>
</feature>
<evidence type="ECO:0000313" key="9">
    <source>
        <dbReference type="EMBL" id="KAL3837737.1"/>
    </source>
</evidence>
<dbReference type="InterPro" id="IPR001471">
    <property type="entry name" value="AP2/ERF_dom"/>
</dbReference>
<accession>A0ABD3TKW4</accession>
<evidence type="ECO:0000256" key="3">
    <source>
        <dbReference type="ARBA" id="ARBA00023015"/>
    </source>
</evidence>